<keyword evidence="2" id="KW-0472">Membrane</keyword>
<organism evidence="3 4">
    <name type="scientific">Meripilus lineatus</name>
    <dbReference type="NCBI Taxonomy" id="2056292"/>
    <lineage>
        <taxon>Eukaryota</taxon>
        <taxon>Fungi</taxon>
        <taxon>Dikarya</taxon>
        <taxon>Basidiomycota</taxon>
        <taxon>Agaricomycotina</taxon>
        <taxon>Agaricomycetes</taxon>
        <taxon>Polyporales</taxon>
        <taxon>Meripilaceae</taxon>
        <taxon>Meripilus</taxon>
    </lineage>
</organism>
<feature type="transmembrane region" description="Helical" evidence="2">
    <location>
        <begin position="187"/>
        <end position="210"/>
    </location>
</feature>
<feature type="transmembrane region" description="Helical" evidence="2">
    <location>
        <begin position="78"/>
        <end position="100"/>
    </location>
</feature>
<feature type="compositionally biased region" description="Polar residues" evidence="1">
    <location>
        <begin position="327"/>
        <end position="337"/>
    </location>
</feature>
<reference evidence="3" key="1">
    <citation type="submission" date="2022-07" db="EMBL/GenBank/DDBJ databases">
        <title>Genome Sequence of Physisporinus lineatus.</title>
        <authorList>
            <person name="Buettner E."/>
        </authorList>
    </citation>
    <scope>NUCLEOTIDE SEQUENCE</scope>
    <source>
        <strain evidence="3">VT162</strain>
    </source>
</reference>
<feature type="transmembrane region" description="Helical" evidence="2">
    <location>
        <begin position="146"/>
        <end position="167"/>
    </location>
</feature>
<keyword evidence="2" id="KW-0812">Transmembrane</keyword>
<evidence type="ECO:0000256" key="1">
    <source>
        <dbReference type="SAM" id="MobiDB-lite"/>
    </source>
</evidence>
<feature type="region of interest" description="Disordered" evidence="1">
    <location>
        <begin position="298"/>
        <end position="337"/>
    </location>
</feature>
<gene>
    <name evidence="3" type="ORF">NLI96_g9705</name>
</gene>
<feature type="transmembrane region" description="Helical" evidence="2">
    <location>
        <begin position="249"/>
        <end position="272"/>
    </location>
</feature>
<dbReference type="Proteomes" id="UP001212997">
    <property type="component" value="Unassembled WGS sequence"/>
</dbReference>
<evidence type="ECO:0000313" key="4">
    <source>
        <dbReference type="Proteomes" id="UP001212997"/>
    </source>
</evidence>
<feature type="region of interest" description="Disordered" evidence="1">
    <location>
        <begin position="403"/>
        <end position="511"/>
    </location>
</feature>
<evidence type="ECO:0000313" key="3">
    <source>
        <dbReference type="EMBL" id="KAJ3478515.1"/>
    </source>
</evidence>
<sequence>MSSTSQASWSTTLYKRDDPSIAEYAQQPNLTARSVKALIRKPSVIADPEAPPTPHEKPPTVISNESLSVQRNHDRNSLIFTLNLCFAFAGLAQFISLLVFHSQTAWDTGCAFIVAWGGMSSQCARLVGIIILTLDLKRSHIRRSESWSLWAGVVIALAFVFATNAVNTGTTRQLAPYGSFCFRKHSLPVPLTSSIIHLVLELYITTRLMTVRLPPSPRVWDIALSLGNVNMARAASLIALDLLTIVPDAIATSIVVQFVPFCLGALLVLAAFNVSLHTPGSPVLLVAGPIVNIDPTPSVASPKEAENDPASILNIAPTEPPKRKTGRNVSHASSMQSLETADTDIAGSVEGAVVSRAVRYMPSPETPAFPHSAPARFGDAAETIQGSRDRRHILPSQSLFVEEIEQPSQESGPTGPTVRRQAARPPMTIVVHPEDSDESHSPGAGTPGSAIFGSDIVQPTPGLRRVDEKSPAVDPHASVVLSPRDSVFTAQHPVHRDSTTSTQYVATPSEYSPEETRFSAFSRRNDLAVLIRIGENKISGRATYTPRRRGKRWSLLLPS</sequence>
<proteinExistence type="predicted"/>
<feature type="transmembrane region" description="Helical" evidence="2">
    <location>
        <begin position="112"/>
        <end position="134"/>
    </location>
</feature>
<dbReference type="EMBL" id="JANAWD010000505">
    <property type="protein sequence ID" value="KAJ3478515.1"/>
    <property type="molecule type" value="Genomic_DNA"/>
</dbReference>
<dbReference type="AlphaFoldDB" id="A0AAD5YCP1"/>
<name>A0AAD5YCP1_9APHY</name>
<evidence type="ECO:0000256" key="2">
    <source>
        <dbReference type="SAM" id="Phobius"/>
    </source>
</evidence>
<comment type="caution">
    <text evidence="3">The sequence shown here is derived from an EMBL/GenBank/DDBJ whole genome shotgun (WGS) entry which is preliminary data.</text>
</comment>
<keyword evidence="4" id="KW-1185">Reference proteome</keyword>
<protein>
    <submittedName>
        <fullName evidence="3">Uncharacterized protein</fullName>
    </submittedName>
</protein>
<accession>A0AAD5YCP1</accession>
<feature type="compositionally biased region" description="Polar residues" evidence="1">
    <location>
        <begin position="499"/>
        <end position="510"/>
    </location>
</feature>
<keyword evidence="2" id="KW-1133">Transmembrane helix</keyword>